<feature type="domain" description="Alpha-D-phosphohexomutase alpha/beta/alpha" evidence="18">
    <location>
        <begin position="211"/>
        <end position="317"/>
    </location>
</feature>
<comment type="pathway">
    <text evidence="3">Glycolipid metabolism; diglucosyl-diacylglycerol biosynthesis.</text>
</comment>
<accession>A0ABV9PXY0</accession>
<dbReference type="PROSITE" id="PS00710">
    <property type="entry name" value="PGM_PMM"/>
    <property type="match status" value="1"/>
</dbReference>
<evidence type="ECO:0000256" key="13">
    <source>
        <dbReference type="ARBA" id="ARBA00041398"/>
    </source>
</evidence>
<proteinExistence type="inferred from homology"/>
<feature type="domain" description="Alpha-D-phosphohexomutase alpha/beta/alpha" evidence="19">
    <location>
        <begin position="326"/>
        <end position="453"/>
    </location>
</feature>
<keyword evidence="7" id="KW-0313">Glucose metabolism</keyword>
<evidence type="ECO:0000259" key="17">
    <source>
        <dbReference type="Pfam" id="PF02878"/>
    </source>
</evidence>
<dbReference type="EMBL" id="JBHSHC010000023">
    <property type="protein sequence ID" value="MFC4766538.1"/>
    <property type="molecule type" value="Genomic_DNA"/>
</dbReference>
<evidence type="ECO:0000256" key="9">
    <source>
        <dbReference type="ARBA" id="ARBA00022723"/>
    </source>
</evidence>
<gene>
    <name evidence="20" type="ORF">ACFO8Q_03965</name>
</gene>
<dbReference type="InterPro" id="IPR036900">
    <property type="entry name" value="A-D-PHexomutase_C_sf"/>
</dbReference>
<evidence type="ECO:0000259" key="18">
    <source>
        <dbReference type="Pfam" id="PF02879"/>
    </source>
</evidence>
<dbReference type="InterPro" id="IPR016066">
    <property type="entry name" value="A-D-PHexomutase_CS"/>
</dbReference>
<dbReference type="RefSeq" id="WP_380024437.1">
    <property type="nucleotide sequence ID" value="NZ_JBHSHC010000023.1"/>
</dbReference>
<organism evidence="20 21">
    <name type="scientific">Effusibacillus consociatus</name>
    <dbReference type="NCBI Taxonomy" id="1117041"/>
    <lineage>
        <taxon>Bacteria</taxon>
        <taxon>Bacillati</taxon>
        <taxon>Bacillota</taxon>
        <taxon>Bacilli</taxon>
        <taxon>Bacillales</taxon>
        <taxon>Alicyclobacillaceae</taxon>
        <taxon>Effusibacillus</taxon>
    </lineage>
</organism>
<dbReference type="CDD" id="cd05799">
    <property type="entry name" value="PGM2"/>
    <property type="match status" value="1"/>
</dbReference>
<dbReference type="InterPro" id="IPR005844">
    <property type="entry name" value="A-D-PHexomutase_a/b/a-I"/>
</dbReference>
<dbReference type="PRINTS" id="PR00509">
    <property type="entry name" value="PGMPMM"/>
</dbReference>
<dbReference type="Gene3D" id="3.40.120.10">
    <property type="entry name" value="Alpha-D-Glucose-1,6-Bisphosphate, subunit A, domain 3"/>
    <property type="match status" value="3"/>
</dbReference>
<reference evidence="21" key="1">
    <citation type="journal article" date="2019" name="Int. J. Syst. Evol. Microbiol.">
        <title>The Global Catalogue of Microorganisms (GCM) 10K type strain sequencing project: providing services to taxonomists for standard genome sequencing and annotation.</title>
        <authorList>
            <consortium name="The Broad Institute Genomics Platform"/>
            <consortium name="The Broad Institute Genome Sequencing Center for Infectious Disease"/>
            <person name="Wu L."/>
            <person name="Ma J."/>
        </authorList>
    </citation>
    <scope>NUCLEOTIDE SEQUENCE [LARGE SCALE GENOMIC DNA]</scope>
    <source>
        <strain evidence="21">WYCCWR 12678</strain>
    </source>
</reference>
<dbReference type="Gene3D" id="3.30.310.50">
    <property type="entry name" value="Alpha-D-phosphohexomutase, C-terminal domain"/>
    <property type="match status" value="1"/>
</dbReference>
<evidence type="ECO:0000256" key="12">
    <source>
        <dbReference type="ARBA" id="ARBA00039995"/>
    </source>
</evidence>
<dbReference type="Pfam" id="PF02879">
    <property type="entry name" value="PGM_PMM_II"/>
    <property type="match status" value="1"/>
</dbReference>
<sequence>MNSYQLAYKRWLEHDELESALQEELQSLSDETDIEERFYRHLEFGTGGLRGIIGAGTNRMNIYTVRRATEGLARHLLKNVHNSRQKGVVIAYDSRHMSPEFAVEAAGVLAHNGIKAYIFKELRPTPMLSFAVRYLQAAGGIVITASHNPPEYNGYKVYGEDGGQLPPLAADQILAEINNIENELLIPALSREEGEAKGLIEMLGEEIDQAYTNRLLSLSLQPEAVRQTADDLHIVFTPLHGTGDKPVCRVLEELGFKHVHVVEEQQQPDPNFSTVTSPNPEERQAFELALQLAQQVNADLVLGTDPDADRVGLVTKNSQGEYVVLNGNQTGALLLQYLLEQRKNTGKLPENGVMLKTIVTSELGRAIADAYNVTTVDTLTGFKFIGEKIGQYERTGEYSFQFGYEESYGYLIGDFVRDKDAVQAAMMACEMAAFYKSKGMTLNDALQQIYRTYGYYLEDLSSFTFKGKQGLEKINQMMEEMRQRPLAQMGDLAVREAKDYLPGIDGLPKSNVLKYILVDDSWVAIRPSGTEPKIKFYFSAVDKTHEAAQAKLNMLKSFVLDLVNQQ</sequence>
<evidence type="ECO:0000256" key="2">
    <source>
        <dbReference type="ARBA" id="ARBA00001946"/>
    </source>
</evidence>
<dbReference type="InterPro" id="IPR005846">
    <property type="entry name" value="A-D-PHexomutase_a/b/a-III"/>
</dbReference>
<evidence type="ECO:0000259" key="16">
    <source>
        <dbReference type="Pfam" id="PF00408"/>
    </source>
</evidence>
<dbReference type="Pfam" id="PF02878">
    <property type="entry name" value="PGM_PMM_I"/>
    <property type="match status" value="1"/>
</dbReference>
<evidence type="ECO:0000256" key="5">
    <source>
        <dbReference type="ARBA" id="ARBA00010231"/>
    </source>
</evidence>
<dbReference type="EC" id="5.4.2.2" evidence="6"/>
<keyword evidence="9 15" id="KW-0479">Metal-binding</keyword>
<dbReference type="Proteomes" id="UP001596002">
    <property type="component" value="Unassembled WGS sequence"/>
</dbReference>
<keyword evidence="7" id="KW-0119">Carbohydrate metabolism</keyword>
<dbReference type="InterPro" id="IPR005843">
    <property type="entry name" value="A-D-PHexomutase_C"/>
</dbReference>
<evidence type="ECO:0000256" key="15">
    <source>
        <dbReference type="RuleBase" id="RU004326"/>
    </source>
</evidence>
<dbReference type="SUPFAM" id="SSF53738">
    <property type="entry name" value="Phosphoglucomutase, first 3 domains"/>
    <property type="match status" value="3"/>
</dbReference>
<feature type="domain" description="Alpha-D-phosphohexomutase C-terminal" evidence="16">
    <location>
        <begin position="509"/>
        <end position="549"/>
    </location>
</feature>
<evidence type="ECO:0000256" key="8">
    <source>
        <dbReference type="ARBA" id="ARBA00022553"/>
    </source>
</evidence>
<name>A0ABV9PXY0_9BACL</name>
<comment type="cofactor">
    <cofactor evidence="2">
        <name>Mg(2+)</name>
        <dbReference type="ChEBI" id="CHEBI:18420"/>
    </cofactor>
</comment>
<protein>
    <recommendedName>
        <fullName evidence="12">Phosphoglucomutase</fullName>
        <ecNumber evidence="6">5.4.2.2</ecNumber>
    </recommendedName>
    <alternativeName>
        <fullName evidence="14">Alpha-phosphoglucomutase</fullName>
    </alternativeName>
    <alternativeName>
        <fullName evidence="13">Glucose phosphomutase</fullName>
    </alternativeName>
</protein>
<dbReference type="InterPro" id="IPR016055">
    <property type="entry name" value="A-D-PHexomutase_a/b/a-I/II/III"/>
</dbReference>
<dbReference type="PANTHER" id="PTHR45745">
    <property type="entry name" value="PHOSPHOMANNOMUTASE 45A"/>
    <property type="match status" value="1"/>
</dbReference>
<evidence type="ECO:0000313" key="21">
    <source>
        <dbReference type="Proteomes" id="UP001596002"/>
    </source>
</evidence>
<evidence type="ECO:0000259" key="19">
    <source>
        <dbReference type="Pfam" id="PF02880"/>
    </source>
</evidence>
<keyword evidence="8" id="KW-0597">Phosphoprotein</keyword>
<comment type="pathway">
    <text evidence="4">Lipid metabolism.</text>
</comment>
<evidence type="ECO:0000256" key="6">
    <source>
        <dbReference type="ARBA" id="ARBA00012728"/>
    </source>
</evidence>
<dbReference type="PANTHER" id="PTHR45745:SF1">
    <property type="entry name" value="PHOSPHOGLUCOMUTASE 2B-RELATED"/>
    <property type="match status" value="1"/>
</dbReference>
<comment type="catalytic activity">
    <reaction evidence="1">
        <text>alpha-D-glucose 1-phosphate = alpha-D-glucose 6-phosphate</text>
        <dbReference type="Rhea" id="RHEA:23536"/>
        <dbReference type="ChEBI" id="CHEBI:58225"/>
        <dbReference type="ChEBI" id="CHEBI:58601"/>
        <dbReference type="EC" id="5.4.2.2"/>
    </reaction>
</comment>
<evidence type="ECO:0000256" key="4">
    <source>
        <dbReference type="ARBA" id="ARBA00005189"/>
    </source>
</evidence>
<keyword evidence="11 20" id="KW-0413">Isomerase</keyword>
<dbReference type="InterPro" id="IPR005841">
    <property type="entry name" value="Alpha-D-phosphohexomutase_SF"/>
</dbReference>
<keyword evidence="21" id="KW-1185">Reference proteome</keyword>
<dbReference type="InterPro" id="IPR005845">
    <property type="entry name" value="A-D-PHexomutase_a/b/a-II"/>
</dbReference>
<evidence type="ECO:0000313" key="20">
    <source>
        <dbReference type="EMBL" id="MFC4766538.1"/>
    </source>
</evidence>
<keyword evidence="10 15" id="KW-0460">Magnesium</keyword>
<evidence type="ECO:0000256" key="7">
    <source>
        <dbReference type="ARBA" id="ARBA00022526"/>
    </source>
</evidence>
<comment type="caution">
    <text evidence="20">The sequence shown here is derived from an EMBL/GenBank/DDBJ whole genome shotgun (WGS) entry which is preliminary data.</text>
</comment>
<evidence type="ECO:0000256" key="10">
    <source>
        <dbReference type="ARBA" id="ARBA00022842"/>
    </source>
</evidence>
<evidence type="ECO:0000256" key="1">
    <source>
        <dbReference type="ARBA" id="ARBA00000443"/>
    </source>
</evidence>
<evidence type="ECO:0000256" key="3">
    <source>
        <dbReference type="ARBA" id="ARBA00005164"/>
    </source>
</evidence>
<evidence type="ECO:0000256" key="14">
    <source>
        <dbReference type="ARBA" id="ARBA00041467"/>
    </source>
</evidence>
<dbReference type="Pfam" id="PF00408">
    <property type="entry name" value="PGM_PMM_IV"/>
    <property type="match status" value="1"/>
</dbReference>
<dbReference type="Pfam" id="PF02880">
    <property type="entry name" value="PGM_PMM_III"/>
    <property type="match status" value="1"/>
</dbReference>
<dbReference type="GO" id="GO:0016853">
    <property type="term" value="F:isomerase activity"/>
    <property type="evidence" value="ECO:0007669"/>
    <property type="project" value="UniProtKB-KW"/>
</dbReference>
<comment type="similarity">
    <text evidence="5 15">Belongs to the phosphohexose mutase family.</text>
</comment>
<dbReference type="SUPFAM" id="SSF55957">
    <property type="entry name" value="Phosphoglucomutase, C-terminal domain"/>
    <property type="match status" value="1"/>
</dbReference>
<evidence type="ECO:0000256" key="11">
    <source>
        <dbReference type="ARBA" id="ARBA00023235"/>
    </source>
</evidence>
<feature type="domain" description="Alpha-D-phosphohexomutase alpha/beta/alpha" evidence="17">
    <location>
        <begin position="43"/>
        <end position="182"/>
    </location>
</feature>